<accession>A0AAW6TYJ7</accession>
<dbReference type="InterPro" id="IPR039042">
    <property type="entry name" value="Alg13-like"/>
</dbReference>
<comment type="caution">
    <text evidence="7">The sequence shown here is derived from an EMBL/GenBank/DDBJ whole genome shotgun (WGS) entry which is preliminary data.</text>
</comment>
<evidence type="ECO:0000256" key="4">
    <source>
        <dbReference type="ARBA" id="ARBA00022679"/>
    </source>
</evidence>
<feature type="domain" description="Glycosyl transferase family 28 C-terminal" evidence="6">
    <location>
        <begin position="1"/>
        <end position="143"/>
    </location>
</feature>
<evidence type="ECO:0000256" key="1">
    <source>
        <dbReference type="ARBA" id="ARBA00004240"/>
    </source>
</evidence>
<evidence type="ECO:0000313" key="7">
    <source>
        <dbReference type="EMBL" id="MDI6449695.1"/>
    </source>
</evidence>
<comment type="subcellular location">
    <subcellularLocation>
        <location evidence="1">Endoplasmic reticulum</location>
    </subcellularLocation>
</comment>
<dbReference type="RefSeq" id="WP_349245103.1">
    <property type="nucleotide sequence ID" value="NZ_JASCXX010000012.1"/>
</dbReference>
<evidence type="ECO:0000256" key="3">
    <source>
        <dbReference type="ARBA" id="ARBA00022676"/>
    </source>
</evidence>
<dbReference type="SUPFAM" id="SSF53756">
    <property type="entry name" value="UDP-Glycosyltransferase/glycogen phosphorylase"/>
    <property type="match status" value="1"/>
</dbReference>
<comment type="similarity">
    <text evidence="2">Belongs to the glycosyltransferase 28 family.</text>
</comment>
<name>A0AAW6TYJ7_9BACT</name>
<dbReference type="GO" id="GO:0006488">
    <property type="term" value="P:dolichol-linked oligosaccharide biosynthetic process"/>
    <property type="evidence" value="ECO:0007669"/>
    <property type="project" value="InterPro"/>
</dbReference>
<keyword evidence="5" id="KW-0256">Endoplasmic reticulum</keyword>
<keyword evidence="8" id="KW-1185">Reference proteome</keyword>
<dbReference type="PANTHER" id="PTHR12867:SF6">
    <property type="entry name" value="N-ACETYLGLUCOSAMINYLDIPHOSPHODOLICHOL N-ACETYLGLUCOSAMINYLTRANSFERASE"/>
    <property type="match status" value="1"/>
</dbReference>
<dbReference type="Pfam" id="PF04101">
    <property type="entry name" value="Glyco_tran_28_C"/>
    <property type="match status" value="1"/>
</dbReference>
<gene>
    <name evidence="7" type="ORF">QJ522_11620</name>
</gene>
<dbReference type="EMBL" id="JASCXX010000012">
    <property type="protein sequence ID" value="MDI6449695.1"/>
    <property type="molecule type" value="Genomic_DNA"/>
</dbReference>
<organism evidence="7 8">
    <name type="scientific">Anaerobaca lacustris</name>
    <dbReference type="NCBI Taxonomy" id="3044600"/>
    <lineage>
        <taxon>Bacteria</taxon>
        <taxon>Pseudomonadati</taxon>
        <taxon>Planctomycetota</taxon>
        <taxon>Phycisphaerae</taxon>
        <taxon>Sedimentisphaerales</taxon>
        <taxon>Anaerobacaceae</taxon>
        <taxon>Anaerobaca</taxon>
    </lineage>
</organism>
<evidence type="ECO:0000256" key="2">
    <source>
        <dbReference type="ARBA" id="ARBA00006962"/>
    </source>
</evidence>
<reference evidence="7" key="1">
    <citation type="submission" date="2023-05" db="EMBL/GenBank/DDBJ databases">
        <title>Anaerotaeda fermentans gen. nov., sp. nov., a novel anaerobic planctomycete of the new family within the order Sedimentisphaerales isolated from Taman Peninsula, Russia.</title>
        <authorList>
            <person name="Khomyakova M.A."/>
            <person name="Merkel A.Y."/>
            <person name="Slobodkin A.I."/>
        </authorList>
    </citation>
    <scope>NUCLEOTIDE SEQUENCE</scope>
    <source>
        <strain evidence="7">M17dextr</strain>
    </source>
</reference>
<evidence type="ECO:0000256" key="5">
    <source>
        <dbReference type="ARBA" id="ARBA00022824"/>
    </source>
</evidence>
<sequence length="162" mass="18388">MIFLTVGTQFPFDRLVQAVDEFFDEYDLDDEIYAQIGSSAYRPRHFEAVPTLDKEAFDRRFREANAIIGHAGMGTIMLAFDCGKPLLAMPRRKKYGEVVNDHQVALADEFEALGHILVAHNASELSAKLTRLKSFAPQRRVASPEAVAERIRCFVKSIDRRK</sequence>
<dbReference type="GO" id="GO:0016758">
    <property type="term" value="F:hexosyltransferase activity"/>
    <property type="evidence" value="ECO:0007669"/>
    <property type="project" value="InterPro"/>
</dbReference>
<dbReference type="Gene3D" id="3.40.50.2000">
    <property type="entry name" value="Glycogen Phosphorylase B"/>
    <property type="match status" value="1"/>
</dbReference>
<protein>
    <submittedName>
        <fullName evidence="7">Glycosyltransferase</fullName>
    </submittedName>
</protein>
<evidence type="ECO:0000313" key="8">
    <source>
        <dbReference type="Proteomes" id="UP001431776"/>
    </source>
</evidence>
<dbReference type="PANTHER" id="PTHR12867">
    <property type="entry name" value="GLYCOSYL TRANSFERASE-RELATED"/>
    <property type="match status" value="1"/>
</dbReference>
<dbReference type="Proteomes" id="UP001431776">
    <property type="component" value="Unassembled WGS sequence"/>
</dbReference>
<proteinExistence type="inferred from homology"/>
<dbReference type="AlphaFoldDB" id="A0AAW6TYJ7"/>
<keyword evidence="4" id="KW-0808">Transferase</keyword>
<dbReference type="InterPro" id="IPR007235">
    <property type="entry name" value="Glyco_trans_28_C"/>
</dbReference>
<evidence type="ECO:0000259" key="6">
    <source>
        <dbReference type="Pfam" id="PF04101"/>
    </source>
</evidence>
<keyword evidence="3" id="KW-0328">Glycosyltransferase</keyword>